<dbReference type="RefSeq" id="WP_136850148.1">
    <property type="nucleotide sequence ID" value="NZ_SWCI01000001.1"/>
</dbReference>
<gene>
    <name evidence="2" type="ORF">FCL40_00140</name>
</gene>
<evidence type="ECO:0000313" key="3">
    <source>
        <dbReference type="Proteomes" id="UP000305674"/>
    </source>
</evidence>
<dbReference type="Pfam" id="PF02613">
    <property type="entry name" value="Nitrate_red_del"/>
    <property type="match status" value="1"/>
</dbReference>
<keyword evidence="3" id="KW-1185">Reference proteome</keyword>
<evidence type="ECO:0000313" key="2">
    <source>
        <dbReference type="EMBL" id="TKB51000.1"/>
    </source>
</evidence>
<accession>A0A4U1BHW4</accession>
<dbReference type="OrthoDB" id="8526323at2"/>
<dbReference type="SUPFAM" id="SSF89155">
    <property type="entry name" value="TorD-like"/>
    <property type="match status" value="1"/>
</dbReference>
<protein>
    <submittedName>
        <fullName evidence="2">Molecular chaperone</fullName>
    </submittedName>
</protein>
<dbReference type="AlphaFoldDB" id="A0A4U1BHW4"/>
<evidence type="ECO:0000256" key="1">
    <source>
        <dbReference type="ARBA" id="ARBA00023186"/>
    </source>
</evidence>
<reference evidence="2 3" key="1">
    <citation type="submission" date="2019-04" db="EMBL/GenBank/DDBJ databases">
        <authorList>
            <person name="Hwang J.C."/>
        </authorList>
    </citation>
    <scope>NUCLEOTIDE SEQUENCE [LARGE SCALE GENOMIC DNA]</scope>
    <source>
        <strain evidence="2 3">IMCC35001</strain>
    </source>
</reference>
<dbReference type="InterPro" id="IPR050289">
    <property type="entry name" value="TorD/DmsD_chaperones"/>
</dbReference>
<dbReference type="EMBL" id="SWCI01000001">
    <property type="protein sequence ID" value="TKB51000.1"/>
    <property type="molecule type" value="Genomic_DNA"/>
</dbReference>
<dbReference type="InterPro" id="IPR036411">
    <property type="entry name" value="TorD-like_sf"/>
</dbReference>
<organism evidence="2 3">
    <name type="scientific">Ferrimonas sediminicola</name>
    <dbReference type="NCBI Taxonomy" id="2569538"/>
    <lineage>
        <taxon>Bacteria</taxon>
        <taxon>Pseudomonadati</taxon>
        <taxon>Pseudomonadota</taxon>
        <taxon>Gammaproteobacteria</taxon>
        <taxon>Alteromonadales</taxon>
        <taxon>Ferrimonadaceae</taxon>
        <taxon>Ferrimonas</taxon>
    </lineage>
</organism>
<dbReference type="Gene3D" id="1.10.3480.10">
    <property type="entry name" value="TorD-like"/>
    <property type="match status" value="1"/>
</dbReference>
<dbReference type="Proteomes" id="UP000305674">
    <property type="component" value="Unassembled WGS sequence"/>
</dbReference>
<dbReference type="PANTHER" id="PTHR34227:SF1">
    <property type="entry name" value="DIMETHYL SULFOXIDE REDUCTASE CHAPERONE-RELATED"/>
    <property type="match status" value="1"/>
</dbReference>
<proteinExistence type="predicted"/>
<name>A0A4U1BHW4_9GAMM</name>
<dbReference type="InterPro" id="IPR020945">
    <property type="entry name" value="DMSO/NO3_reduct_chaperone"/>
</dbReference>
<dbReference type="PANTHER" id="PTHR34227">
    <property type="entry name" value="CHAPERONE PROTEIN YCDY"/>
    <property type="match status" value="1"/>
</dbReference>
<sequence length="209" mass="23569">MTEQQQNRVVPELQQFRADIYQLLAALLRDAPSQELMDFLGQLQVSNDEDGEMVRAWSGLKLAAQTYGVDSVTQEYTDLFIGLGHGEVIPYASWYMTGTLMDTQLVQLRQDLARLGFAREEQVKEPEDHIAAICEVMAVLLLESPQHVQLSFWNKHLQPWADRLWRDLAVAKGAAFYAAVAHLAQQFFAQEADEFAALTLDTPIQEGSV</sequence>
<comment type="caution">
    <text evidence="2">The sequence shown here is derived from an EMBL/GenBank/DDBJ whole genome shotgun (WGS) entry which is preliminary data.</text>
</comment>
<keyword evidence="1" id="KW-0143">Chaperone</keyword>